<keyword evidence="1" id="KW-0812">Transmembrane</keyword>
<sequence length="1083" mass="124292">MDIIPEPLDALPILRVPLAEPILPYDQDDFRSFPQRHGFAEDEWKLLPVDSLAALLQSWLFFGLLAECLKENFNLEDFVVRANVTTVPLNTASLSLQSLDREKAVIIYHREDVDRIRQLCQFAWRTVADLEARGSLAGSPAGETGLAIFVLTTAVELRLREARYFVKLRMVLCIFPVSRHPLKKWERLPWDSAFLRRYLQSTGWCPQQVSKVVMEQDPITAYYLSRMRFVNPYGFTHSTCTEAACTANNVQLNSRYHIRHTTENCQCQFVYANAHDVKEIIRGGGVPLISVHRRQHGQIELRVSKATARSRYTAISHVWSDGLGNPTDNALPHCQIQRLAERVWGLPQKTPELAEYESGVLAHVTGELTGEFSENVLFWMDTLCIPVSKDGDAPDVVQDVNHLKHEAIDKMAFIYAGASATLVLDSELHQRGVDLDRSGSDVDLLGKILCSTWMRRCWTLQEGALTKKAFFQCRNGVVSPAIPVTELQHHDLLDHEDIKRIGGPWIFVYSLWKLYFFFLAQTHRDLRNHTDPIRSHVQTQLQISARRPLELLSRIDGSDEHQDIRFARKFGLVMPKGQREKLCMVWNALSVRSTTKAEDLPAIFSNLLDFNTYQIFSLPPQQRLKSILTNLDKLPLDILFNPGPRIDAGRKHRDRWIPTVSSGLRMLHEDSRSDFESRTLDWTDDGNIIFSHLAPKNSYVFCVLDLDVVEKHTKFLLQLSGSDKWPDWTGLVELDRVEGDEMLENTDEFVKVALLLDTQDLAKQSWGMPGCSVFLKRRNVLRRECQVTADPRYLMAEASLQQSGNNIELQAMSKSRAGSRNTMQEELEISQRMAGAEDEAVTMEDTEMWDHPQYLDDKYIPSVYQNVLGYYDCSVRWRVPTPDDSEEHPLITGKVVEKPWALTIECDTADWRMKYPQRPHYEDLSHTIYEAVLRLDLFGVCLAISIIIRVVIEVRIGWSNLSTLGKAATIIFAIDATVLLQFLTPPPLAQTLFIVDRMRSDGGLSRLEVAYVVLSLLGSWWTISVFRGVIAWVLDRLAYRMWVQSFDKDWGVNPTGLWRRYFKFVGWIREEEGWRTSNQYTRY</sequence>
<dbReference type="Proteomes" id="UP000566819">
    <property type="component" value="Unassembled WGS sequence"/>
</dbReference>
<evidence type="ECO:0000256" key="1">
    <source>
        <dbReference type="SAM" id="Phobius"/>
    </source>
</evidence>
<feature type="transmembrane region" description="Helical" evidence="1">
    <location>
        <begin position="1009"/>
        <end position="1034"/>
    </location>
</feature>
<gene>
    <name evidence="2" type="ORF">G7Y89_g13195</name>
</gene>
<protein>
    <recommendedName>
        <fullName evidence="4">Heterokaryon incompatibility domain-containing protein</fullName>
    </recommendedName>
</protein>
<dbReference type="PANTHER" id="PTHR39596:SF2">
    <property type="entry name" value="HET DOMAIN PROTEIN (AFU_ORTHOLOGUE AFUA_1G17550)-RELATED"/>
    <property type="match status" value="1"/>
</dbReference>
<keyword evidence="1" id="KW-0472">Membrane</keyword>
<name>A0A8H4VYY0_9HELO</name>
<proteinExistence type="predicted"/>
<organism evidence="2 3">
    <name type="scientific">Cudoniella acicularis</name>
    <dbReference type="NCBI Taxonomy" id="354080"/>
    <lineage>
        <taxon>Eukaryota</taxon>
        <taxon>Fungi</taxon>
        <taxon>Dikarya</taxon>
        <taxon>Ascomycota</taxon>
        <taxon>Pezizomycotina</taxon>
        <taxon>Leotiomycetes</taxon>
        <taxon>Helotiales</taxon>
        <taxon>Tricladiaceae</taxon>
        <taxon>Cudoniella</taxon>
    </lineage>
</organism>
<dbReference type="PANTHER" id="PTHR39596">
    <property type="match status" value="1"/>
</dbReference>
<reference evidence="2 3" key="1">
    <citation type="submission" date="2020-03" db="EMBL/GenBank/DDBJ databases">
        <title>Draft Genome Sequence of Cudoniella acicularis.</title>
        <authorList>
            <person name="Buettner E."/>
            <person name="Kellner H."/>
        </authorList>
    </citation>
    <scope>NUCLEOTIDE SEQUENCE [LARGE SCALE GENOMIC DNA]</scope>
    <source>
        <strain evidence="2 3">DSM 108380</strain>
    </source>
</reference>
<evidence type="ECO:0000313" key="3">
    <source>
        <dbReference type="Proteomes" id="UP000566819"/>
    </source>
</evidence>
<feature type="transmembrane region" description="Helical" evidence="1">
    <location>
        <begin position="964"/>
        <end position="983"/>
    </location>
</feature>
<evidence type="ECO:0008006" key="4">
    <source>
        <dbReference type="Google" id="ProtNLM"/>
    </source>
</evidence>
<dbReference type="OrthoDB" id="5398779at2759"/>
<evidence type="ECO:0000313" key="2">
    <source>
        <dbReference type="EMBL" id="KAF4624974.1"/>
    </source>
</evidence>
<dbReference type="EMBL" id="JAAMPI010001501">
    <property type="protein sequence ID" value="KAF4624974.1"/>
    <property type="molecule type" value="Genomic_DNA"/>
</dbReference>
<keyword evidence="3" id="KW-1185">Reference proteome</keyword>
<keyword evidence="1" id="KW-1133">Transmembrane helix</keyword>
<accession>A0A8H4VYY0</accession>
<feature type="transmembrane region" description="Helical" evidence="1">
    <location>
        <begin position="931"/>
        <end position="952"/>
    </location>
</feature>
<comment type="caution">
    <text evidence="2">The sequence shown here is derived from an EMBL/GenBank/DDBJ whole genome shotgun (WGS) entry which is preliminary data.</text>
</comment>
<dbReference type="AlphaFoldDB" id="A0A8H4VYY0"/>